<dbReference type="EMBL" id="CP021112">
    <property type="protein sequence ID" value="ARP99120.1"/>
    <property type="molecule type" value="Genomic_DNA"/>
</dbReference>
<dbReference type="CDD" id="cd04335">
    <property type="entry name" value="PrdX_deacylase"/>
    <property type="match status" value="1"/>
</dbReference>
<dbReference type="GO" id="GO:0002161">
    <property type="term" value="F:aminoacyl-tRNA deacylase activity"/>
    <property type="evidence" value="ECO:0007669"/>
    <property type="project" value="InterPro"/>
</dbReference>
<accession>A0A1W6ZPS9</accession>
<dbReference type="Proteomes" id="UP000194137">
    <property type="component" value="Chromosome"/>
</dbReference>
<sequence length="168" mass="18555">MPATPDTLFAYLDRLGIRHSSVSHPPLFTVDESQSLRGQIAGGHNKNLFLKDRFGALYLVVLLEDARINLKTLPEIIGSGRISFGSADLLREVLGVEPGSVTPFALINDTDRRVTPVLDATMMQHDILNYHPLVNTMTTSIARDDLLRFIQSTGHTPLIRPVSDRPAD</sequence>
<dbReference type="InterPro" id="IPR007214">
    <property type="entry name" value="YbaK/aa-tRNA-synth-assoc-dom"/>
</dbReference>
<evidence type="ECO:0000313" key="3">
    <source>
        <dbReference type="EMBL" id="ARP99120.1"/>
    </source>
</evidence>
<dbReference type="InterPro" id="IPR036754">
    <property type="entry name" value="YbaK/aa-tRNA-synt-asso_dom_sf"/>
</dbReference>
<evidence type="ECO:0000313" key="4">
    <source>
        <dbReference type="Proteomes" id="UP000194137"/>
    </source>
</evidence>
<dbReference type="Pfam" id="PF04073">
    <property type="entry name" value="tRNA_edit"/>
    <property type="match status" value="1"/>
</dbReference>
<dbReference type="OrthoDB" id="5145315at2"/>
<reference evidence="3 4" key="1">
    <citation type="submission" date="2017-05" db="EMBL/GenBank/DDBJ databases">
        <title>Full genome sequence of Pseudorhodoplanes sinuspersici.</title>
        <authorList>
            <person name="Dastgheib S.M.M."/>
            <person name="Shavandi M."/>
            <person name="Tirandaz H."/>
        </authorList>
    </citation>
    <scope>NUCLEOTIDE SEQUENCE [LARGE SCALE GENOMIC DNA]</scope>
    <source>
        <strain evidence="3 4">RIPI110</strain>
    </source>
</reference>
<evidence type="ECO:0000259" key="2">
    <source>
        <dbReference type="Pfam" id="PF04073"/>
    </source>
</evidence>
<dbReference type="PANTHER" id="PTHR31423:SF3">
    <property type="entry name" value="PROLYL-TRNA SYNTHETASE ASSOCIATED DOMAIN-CONTAINING PROTEIN 1-RELATED"/>
    <property type="match status" value="1"/>
</dbReference>
<name>A0A1W6ZPS9_9HYPH</name>
<dbReference type="Gene3D" id="3.90.960.10">
    <property type="entry name" value="YbaK/aminoacyl-tRNA synthetase-associated domain"/>
    <property type="match status" value="1"/>
</dbReference>
<dbReference type="AlphaFoldDB" id="A0A1W6ZPS9"/>
<feature type="domain" description="YbaK/aminoacyl-tRNA synthetase-associated" evidence="2">
    <location>
        <begin position="24"/>
        <end position="149"/>
    </location>
</feature>
<dbReference type="PANTHER" id="PTHR31423">
    <property type="entry name" value="YBAK DOMAIN-CONTAINING PROTEIN"/>
    <property type="match status" value="1"/>
</dbReference>
<dbReference type="GO" id="GO:0003677">
    <property type="term" value="F:DNA binding"/>
    <property type="evidence" value="ECO:0007669"/>
    <property type="project" value="UniProtKB-KW"/>
</dbReference>
<keyword evidence="4" id="KW-1185">Reference proteome</keyword>
<comment type="similarity">
    <text evidence="1">Belongs to the PRORSD1 family.</text>
</comment>
<proteinExistence type="inferred from homology"/>
<gene>
    <name evidence="3" type="ORF">CAK95_08510</name>
</gene>
<dbReference type="InterPro" id="IPR040285">
    <property type="entry name" value="ProX/PRXD1"/>
</dbReference>
<dbReference type="STRING" id="1235591.CAK95_08510"/>
<evidence type="ECO:0000256" key="1">
    <source>
        <dbReference type="ARBA" id="ARBA00010201"/>
    </source>
</evidence>
<dbReference type="KEGG" id="psin:CAK95_08510"/>
<keyword evidence="3" id="KW-0238">DNA-binding</keyword>
<dbReference type="SUPFAM" id="SSF55826">
    <property type="entry name" value="YbaK/ProRS associated domain"/>
    <property type="match status" value="1"/>
</dbReference>
<protein>
    <submittedName>
        <fullName evidence="3">DNA-binding protein</fullName>
    </submittedName>
</protein>
<dbReference type="FunFam" id="3.90.960.10:FF:000005">
    <property type="entry name" value="Putative prolyl-tRNA synthetase"/>
    <property type="match status" value="1"/>
</dbReference>
<organism evidence="3 4">
    <name type="scientific">Pseudorhodoplanes sinuspersici</name>
    <dbReference type="NCBI Taxonomy" id="1235591"/>
    <lineage>
        <taxon>Bacteria</taxon>
        <taxon>Pseudomonadati</taxon>
        <taxon>Pseudomonadota</taxon>
        <taxon>Alphaproteobacteria</taxon>
        <taxon>Hyphomicrobiales</taxon>
        <taxon>Pseudorhodoplanes</taxon>
    </lineage>
</organism>